<sequence>MPDPLPGGPDLGTQGTNPDMTEDRDDFRRQEEQERGAGKSWQVQLLVGSIQRPASIDLLRPRAKYTKVGGRDMAARQSCVRPETFSFAGAPTSSSTHSIPNYAVERLWIACAPAPTLVRHPTGWACSGSGTARGSLNLDAATSQGTGTFEQ</sequence>
<feature type="region of interest" description="Disordered" evidence="1">
    <location>
        <begin position="1"/>
        <end position="40"/>
    </location>
</feature>
<comment type="caution">
    <text evidence="2">The sequence shown here is derived from an EMBL/GenBank/DDBJ whole genome shotgun (WGS) entry which is preliminary data.</text>
</comment>
<keyword evidence="3" id="KW-1185">Reference proteome</keyword>
<organism evidence="2 3">
    <name type="scientific">Colletotrichum navitas</name>
    <dbReference type="NCBI Taxonomy" id="681940"/>
    <lineage>
        <taxon>Eukaryota</taxon>
        <taxon>Fungi</taxon>
        <taxon>Dikarya</taxon>
        <taxon>Ascomycota</taxon>
        <taxon>Pezizomycotina</taxon>
        <taxon>Sordariomycetes</taxon>
        <taxon>Hypocreomycetidae</taxon>
        <taxon>Glomerellales</taxon>
        <taxon>Glomerellaceae</taxon>
        <taxon>Colletotrichum</taxon>
        <taxon>Colletotrichum graminicola species complex</taxon>
    </lineage>
</organism>
<evidence type="ECO:0000256" key="1">
    <source>
        <dbReference type="SAM" id="MobiDB-lite"/>
    </source>
</evidence>
<feature type="compositionally biased region" description="Basic and acidic residues" evidence="1">
    <location>
        <begin position="25"/>
        <end position="37"/>
    </location>
</feature>
<evidence type="ECO:0000313" key="3">
    <source>
        <dbReference type="Proteomes" id="UP001230504"/>
    </source>
</evidence>
<evidence type="ECO:0000313" key="2">
    <source>
        <dbReference type="EMBL" id="KAK1594882.1"/>
    </source>
</evidence>
<proteinExistence type="predicted"/>
<gene>
    <name evidence="2" type="ORF">LY79DRAFT_578458</name>
</gene>
<dbReference type="AlphaFoldDB" id="A0AAD8Q4F8"/>
<dbReference type="Proteomes" id="UP001230504">
    <property type="component" value="Unassembled WGS sequence"/>
</dbReference>
<dbReference type="RefSeq" id="XP_060416001.1">
    <property type="nucleotide sequence ID" value="XM_060559954.1"/>
</dbReference>
<dbReference type="EMBL" id="JAHLJV010000018">
    <property type="protein sequence ID" value="KAK1594882.1"/>
    <property type="molecule type" value="Genomic_DNA"/>
</dbReference>
<reference evidence="2" key="1">
    <citation type="submission" date="2021-06" db="EMBL/GenBank/DDBJ databases">
        <title>Comparative genomics, transcriptomics and evolutionary studies reveal genomic signatures of adaptation to plant cell wall in hemibiotrophic fungi.</title>
        <authorList>
            <consortium name="DOE Joint Genome Institute"/>
            <person name="Baroncelli R."/>
            <person name="Diaz J.F."/>
            <person name="Benocci T."/>
            <person name="Peng M."/>
            <person name="Battaglia E."/>
            <person name="Haridas S."/>
            <person name="Andreopoulos W."/>
            <person name="Labutti K."/>
            <person name="Pangilinan J."/>
            <person name="Floch G.L."/>
            <person name="Makela M.R."/>
            <person name="Henrissat B."/>
            <person name="Grigoriev I.V."/>
            <person name="Crouch J.A."/>
            <person name="De Vries R.P."/>
            <person name="Sukno S.A."/>
            <person name="Thon M.R."/>
        </authorList>
    </citation>
    <scope>NUCLEOTIDE SEQUENCE</scope>
    <source>
        <strain evidence="2">CBS 125086</strain>
    </source>
</reference>
<dbReference type="GeneID" id="85444194"/>
<protein>
    <submittedName>
        <fullName evidence="2">Uncharacterized protein</fullName>
    </submittedName>
</protein>
<name>A0AAD8Q4F8_9PEZI</name>
<accession>A0AAD8Q4F8</accession>